<dbReference type="Proteomes" id="UP001152797">
    <property type="component" value="Unassembled WGS sequence"/>
</dbReference>
<comment type="caution">
    <text evidence="1">The sequence shown here is derived from an EMBL/GenBank/DDBJ whole genome shotgun (WGS) entry which is preliminary data.</text>
</comment>
<dbReference type="EMBL" id="CAMXCT030002146">
    <property type="protein sequence ID" value="CAL4783331.1"/>
    <property type="molecule type" value="Genomic_DNA"/>
</dbReference>
<sequence>MATRWLLSGFVGFFIGFGFPWIRTCRPFMSDDQASTHVVPDQSRLQEEDQASTHVVPDEPRLQEKTVPEVGLHYEGLQLYSQPASPDEVWKSLKKLSKDSQIQLKHYPGFLGPYKAYADMSGLEFSLLYLSGLKETDSLLDIGCGALRLGRVVLPYLLPGKYHCIEPNSWLVREALHYEIGEQILWLKQPKFAFNDKFQAPLADSTFNFLIAQSIFSHTGLDMFEGAMKKIKGHMTDASVFLITFVRVGNWPDCTTSEGWLYPGCCVMTDEAIQQVATRHELFAVPLKWRHDRQQWWAWCLYSSKAKCNNLESIIPHVPHV</sequence>
<organism evidence="1">
    <name type="scientific">Cladocopium goreaui</name>
    <dbReference type="NCBI Taxonomy" id="2562237"/>
    <lineage>
        <taxon>Eukaryota</taxon>
        <taxon>Sar</taxon>
        <taxon>Alveolata</taxon>
        <taxon>Dinophyceae</taxon>
        <taxon>Suessiales</taxon>
        <taxon>Symbiodiniaceae</taxon>
        <taxon>Cladocopium</taxon>
    </lineage>
</organism>
<accession>A0A9P1G031</accession>
<dbReference type="EMBL" id="CAMXCT010002146">
    <property type="protein sequence ID" value="CAI3996019.1"/>
    <property type="molecule type" value="Genomic_DNA"/>
</dbReference>
<dbReference type="SUPFAM" id="SSF53335">
    <property type="entry name" value="S-adenosyl-L-methionine-dependent methyltransferases"/>
    <property type="match status" value="1"/>
</dbReference>
<dbReference type="PANTHER" id="PTHR37886:SF1">
    <property type="entry name" value="S-ADENOSYL-L-METHIONINE-DEPENDENT METHYLTRANSFERASES SUPERFAMILY PROTEIN"/>
    <property type="match status" value="1"/>
</dbReference>
<dbReference type="AlphaFoldDB" id="A0A9P1G031"/>
<evidence type="ECO:0000313" key="1">
    <source>
        <dbReference type="EMBL" id="CAI3996019.1"/>
    </source>
</evidence>
<dbReference type="OrthoDB" id="10017101at2759"/>
<protein>
    <recommendedName>
        <fullName evidence="4">Methyltransferase type 12 domain-containing protein</fullName>
    </recommendedName>
</protein>
<dbReference type="PANTHER" id="PTHR37886">
    <property type="entry name" value="S-ADENOSYL-L-METHIONINE-DEPENDENT METHYLTRANSFERASES SUPERFAMILY PROTEIN"/>
    <property type="match status" value="1"/>
</dbReference>
<keyword evidence="3" id="KW-1185">Reference proteome</keyword>
<reference evidence="1" key="1">
    <citation type="submission" date="2022-10" db="EMBL/GenBank/DDBJ databases">
        <authorList>
            <person name="Chen Y."/>
            <person name="Dougan E. K."/>
            <person name="Chan C."/>
            <person name="Rhodes N."/>
            <person name="Thang M."/>
        </authorList>
    </citation>
    <scope>NUCLEOTIDE SEQUENCE</scope>
</reference>
<proteinExistence type="predicted"/>
<evidence type="ECO:0008006" key="4">
    <source>
        <dbReference type="Google" id="ProtNLM"/>
    </source>
</evidence>
<dbReference type="InterPro" id="IPR029063">
    <property type="entry name" value="SAM-dependent_MTases_sf"/>
</dbReference>
<dbReference type="EMBL" id="CAMXCT020002146">
    <property type="protein sequence ID" value="CAL1149394.1"/>
    <property type="molecule type" value="Genomic_DNA"/>
</dbReference>
<name>A0A9P1G031_9DINO</name>
<evidence type="ECO:0000313" key="2">
    <source>
        <dbReference type="EMBL" id="CAL4783331.1"/>
    </source>
</evidence>
<gene>
    <name evidence="1" type="ORF">C1SCF055_LOCUS22531</name>
</gene>
<evidence type="ECO:0000313" key="3">
    <source>
        <dbReference type="Proteomes" id="UP001152797"/>
    </source>
</evidence>
<dbReference type="Gene3D" id="3.40.50.150">
    <property type="entry name" value="Vaccinia Virus protein VP39"/>
    <property type="match status" value="1"/>
</dbReference>
<reference evidence="2 3" key="2">
    <citation type="submission" date="2024-05" db="EMBL/GenBank/DDBJ databases">
        <authorList>
            <person name="Chen Y."/>
            <person name="Shah S."/>
            <person name="Dougan E. K."/>
            <person name="Thang M."/>
            <person name="Chan C."/>
        </authorList>
    </citation>
    <scope>NUCLEOTIDE SEQUENCE [LARGE SCALE GENOMIC DNA]</scope>
</reference>